<accession>A0A4U6TIU8</accession>
<organism evidence="4 5">
    <name type="scientific">Setaria viridis</name>
    <name type="common">Green bristlegrass</name>
    <name type="synonym">Setaria italica subsp. viridis</name>
    <dbReference type="NCBI Taxonomy" id="4556"/>
    <lineage>
        <taxon>Eukaryota</taxon>
        <taxon>Viridiplantae</taxon>
        <taxon>Streptophyta</taxon>
        <taxon>Embryophyta</taxon>
        <taxon>Tracheophyta</taxon>
        <taxon>Spermatophyta</taxon>
        <taxon>Magnoliopsida</taxon>
        <taxon>Liliopsida</taxon>
        <taxon>Poales</taxon>
        <taxon>Poaceae</taxon>
        <taxon>PACMAD clade</taxon>
        <taxon>Panicoideae</taxon>
        <taxon>Panicodae</taxon>
        <taxon>Paniceae</taxon>
        <taxon>Cenchrinae</taxon>
        <taxon>Setaria</taxon>
    </lineage>
</organism>
<evidence type="ECO:0000259" key="2">
    <source>
        <dbReference type="Pfam" id="PF23559"/>
    </source>
</evidence>
<dbReference type="InterPro" id="IPR058922">
    <property type="entry name" value="WHD_DRP"/>
</dbReference>
<dbReference type="Proteomes" id="UP000298652">
    <property type="component" value="Chromosome 8"/>
</dbReference>
<feature type="domain" description="Disease resistance R13L4/SHOC-2-like LRR" evidence="3">
    <location>
        <begin position="133"/>
        <end position="242"/>
    </location>
</feature>
<gene>
    <name evidence="4" type="ORF">SEVIR_8G140200v2</name>
</gene>
<keyword evidence="1" id="KW-0677">Repeat</keyword>
<evidence type="ECO:0008006" key="6">
    <source>
        <dbReference type="Google" id="ProtNLM"/>
    </source>
</evidence>
<dbReference type="Gene3D" id="3.80.10.10">
    <property type="entry name" value="Ribonuclease Inhibitor"/>
    <property type="match status" value="1"/>
</dbReference>
<dbReference type="OMA" id="SCTHISE"/>
<dbReference type="EMBL" id="CM016559">
    <property type="protein sequence ID" value="TKW00865.1"/>
    <property type="molecule type" value="Genomic_DNA"/>
</dbReference>
<evidence type="ECO:0000313" key="5">
    <source>
        <dbReference type="Proteomes" id="UP000298652"/>
    </source>
</evidence>
<dbReference type="InterPro" id="IPR032675">
    <property type="entry name" value="LRR_dom_sf"/>
</dbReference>
<sequence>MSTFPVGYEIDKHRLIRKWKAEGLIAQNMWRTFEEVAEEYFSELLDRGIIRPVTHGYNFSEVETCFYQVNHFMSQFLASLSAQQNFLTSWTLKSAVVAAATAGRMEARMVQRLSLHQPDPELQALLERTDFSHTRSLTVYGAVNQIPLDKFVHLVVLDLEGWENLKDDDMVQICSSQFFLLKYLSIRCTRVSWLPPQIIELGYLETLDISHTQIRELPSQVWELLELQALDLRNTQVKLLPGALRRLLVNDHQMDKIVTEVPKDIVNWRFLEALETVDLSNCSASFIENLADLRFLEVLAVKWSFHQCYDEKCTSALQSAIHRSGCLKSLTIHCELGCSMEFLDSLADASPVH</sequence>
<evidence type="ECO:0000256" key="1">
    <source>
        <dbReference type="ARBA" id="ARBA00022737"/>
    </source>
</evidence>
<dbReference type="PANTHER" id="PTHR23155:SF957">
    <property type="entry name" value="OS11G0606800 PROTEIN"/>
    <property type="match status" value="1"/>
</dbReference>
<feature type="domain" description="Disease resistance protein winged helix" evidence="2">
    <location>
        <begin position="4"/>
        <end position="65"/>
    </location>
</feature>
<dbReference type="SUPFAM" id="SSF52058">
    <property type="entry name" value="L domain-like"/>
    <property type="match status" value="1"/>
</dbReference>
<dbReference type="Gramene" id="TKW00865">
    <property type="protein sequence ID" value="TKW00865"/>
    <property type="gene ID" value="SEVIR_8G140200v2"/>
</dbReference>
<dbReference type="InterPro" id="IPR044974">
    <property type="entry name" value="Disease_R_plants"/>
</dbReference>
<evidence type="ECO:0000259" key="3">
    <source>
        <dbReference type="Pfam" id="PF23598"/>
    </source>
</evidence>
<dbReference type="GO" id="GO:0098542">
    <property type="term" value="P:defense response to other organism"/>
    <property type="evidence" value="ECO:0007669"/>
    <property type="project" value="TreeGrafter"/>
</dbReference>
<protein>
    <recommendedName>
        <fullName evidence="6">NB-ARC domain-containing protein</fullName>
    </recommendedName>
</protein>
<reference evidence="4" key="1">
    <citation type="submission" date="2019-03" db="EMBL/GenBank/DDBJ databases">
        <title>WGS assembly of Setaria viridis.</title>
        <authorList>
            <person name="Huang P."/>
            <person name="Jenkins J."/>
            <person name="Grimwood J."/>
            <person name="Barry K."/>
            <person name="Healey A."/>
            <person name="Mamidi S."/>
            <person name="Sreedasyam A."/>
            <person name="Shu S."/>
            <person name="Feldman M."/>
            <person name="Wu J."/>
            <person name="Yu Y."/>
            <person name="Chen C."/>
            <person name="Johnson J."/>
            <person name="Rokhsar D."/>
            <person name="Baxter I."/>
            <person name="Schmutz J."/>
            <person name="Brutnell T."/>
            <person name="Kellogg E."/>
        </authorList>
    </citation>
    <scope>NUCLEOTIDE SEQUENCE [LARGE SCALE GENOMIC DNA]</scope>
</reference>
<dbReference type="Pfam" id="PF23559">
    <property type="entry name" value="WHD_DRP"/>
    <property type="match status" value="1"/>
</dbReference>
<dbReference type="Pfam" id="PF23598">
    <property type="entry name" value="LRR_14"/>
    <property type="match status" value="1"/>
</dbReference>
<dbReference type="InterPro" id="IPR055414">
    <property type="entry name" value="LRR_R13L4/SHOC2-like"/>
</dbReference>
<dbReference type="PANTHER" id="PTHR23155">
    <property type="entry name" value="DISEASE RESISTANCE PROTEIN RP"/>
    <property type="match status" value="1"/>
</dbReference>
<proteinExistence type="predicted"/>
<evidence type="ECO:0000313" key="4">
    <source>
        <dbReference type="EMBL" id="TKW00865.1"/>
    </source>
</evidence>
<keyword evidence="5" id="KW-1185">Reference proteome</keyword>
<name>A0A4U6TIU8_SETVI</name>
<dbReference type="AlphaFoldDB" id="A0A4U6TIU8"/>